<sequence length="335" mass="36149">MTTTITVTAATGAQGSSVLNAYLSHPSPSPSPSTKLRGITRNPTSSTALSLAARGVEIVSANLDDEESLVAAFDGSTHIFGLTNFFEPFLGNMADSNAAAKAVAIETRQGLNIAHAAAKTGTLKHLVWSTLANVAQISGGEWSVPHMDSKNAVDAAILADDGLRRKTTFLWVGAYGNNFAYPGMTPTWIESAAKYVQLHPVAPDTPIDMLGATTPNLGIFVIAVFEQPQLTLPSDKNPRSKFVNASMEKTTVEKMLQLWTKATDKEAVYVQIGAEQMERIWGTWGRKLDLMLGCFDRYREKAMTVRDGKVLGMEELGVGEGLVNTEEVVRIMRSD</sequence>
<proteinExistence type="predicted"/>
<name>A0ACC3D4L3_9PEZI</name>
<dbReference type="EMBL" id="JAWDJW010007701">
    <property type="protein sequence ID" value="KAK3061662.1"/>
    <property type="molecule type" value="Genomic_DNA"/>
</dbReference>
<evidence type="ECO:0000313" key="1">
    <source>
        <dbReference type="EMBL" id="KAK3061662.1"/>
    </source>
</evidence>
<gene>
    <name evidence="1" type="ORF">LTS18_005707</name>
</gene>
<keyword evidence="2" id="KW-1185">Reference proteome</keyword>
<protein>
    <submittedName>
        <fullName evidence="1">Uncharacterized protein</fullName>
    </submittedName>
</protein>
<comment type="caution">
    <text evidence="1">The sequence shown here is derived from an EMBL/GenBank/DDBJ whole genome shotgun (WGS) entry which is preliminary data.</text>
</comment>
<accession>A0ACC3D4L3</accession>
<reference evidence="1" key="1">
    <citation type="submission" date="2024-09" db="EMBL/GenBank/DDBJ databases">
        <title>Black Yeasts Isolated from many extreme environments.</title>
        <authorList>
            <person name="Coleine C."/>
            <person name="Stajich J.E."/>
            <person name="Selbmann L."/>
        </authorList>
    </citation>
    <scope>NUCLEOTIDE SEQUENCE</scope>
    <source>
        <strain evidence="1">CCFEE 5737</strain>
    </source>
</reference>
<organism evidence="1 2">
    <name type="scientific">Coniosporium uncinatum</name>
    <dbReference type="NCBI Taxonomy" id="93489"/>
    <lineage>
        <taxon>Eukaryota</taxon>
        <taxon>Fungi</taxon>
        <taxon>Dikarya</taxon>
        <taxon>Ascomycota</taxon>
        <taxon>Pezizomycotina</taxon>
        <taxon>Dothideomycetes</taxon>
        <taxon>Dothideomycetes incertae sedis</taxon>
        <taxon>Coniosporium</taxon>
    </lineage>
</organism>
<dbReference type="Proteomes" id="UP001186974">
    <property type="component" value="Unassembled WGS sequence"/>
</dbReference>
<evidence type="ECO:0000313" key="2">
    <source>
        <dbReference type="Proteomes" id="UP001186974"/>
    </source>
</evidence>